<gene>
    <name evidence="1" type="ORF">METZ01_LOCUS16534</name>
</gene>
<feature type="non-terminal residue" evidence="1">
    <location>
        <position position="1"/>
    </location>
</feature>
<evidence type="ECO:0000313" key="1">
    <source>
        <dbReference type="EMBL" id="SUZ63680.1"/>
    </source>
</evidence>
<dbReference type="PANTHER" id="PTHR15004:SF0">
    <property type="entry name" value="GLUTAMYL-TRNA(GLN) AMIDOTRANSFERASE SUBUNIT C, MITOCHONDRIAL"/>
    <property type="match status" value="1"/>
</dbReference>
<protein>
    <recommendedName>
        <fullName evidence="2">Glutamyl-tRNA(Gln) amidotransferase subunit C</fullName>
    </recommendedName>
</protein>
<organism evidence="1">
    <name type="scientific">marine metagenome</name>
    <dbReference type="NCBI Taxonomy" id="408172"/>
    <lineage>
        <taxon>unclassified sequences</taxon>
        <taxon>metagenomes</taxon>
        <taxon>ecological metagenomes</taxon>
    </lineage>
</organism>
<accession>A0A381P9R6</accession>
<dbReference type="GO" id="GO:0006450">
    <property type="term" value="P:regulation of translational fidelity"/>
    <property type="evidence" value="ECO:0007669"/>
    <property type="project" value="InterPro"/>
</dbReference>
<dbReference type="EMBL" id="UINC01000922">
    <property type="protein sequence ID" value="SUZ63680.1"/>
    <property type="molecule type" value="Genomic_DNA"/>
</dbReference>
<dbReference type="Gene3D" id="1.10.20.60">
    <property type="entry name" value="Glu-tRNAGln amidotransferase C subunit, N-terminal domain"/>
    <property type="match status" value="1"/>
</dbReference>
<reference evidence="1" key="1">
    <citation type="submission" date="2018-05" db="EMBL/GenBank/DDBJ databases">
        <authorList>
            <person name="Lanie J.A."/>
            <person name="Ng W.-L."/>
            <person name="Kazmierczak K.M."/>
            <person name="Andrzejewski T.M."/>
            <person name="Davidsen T.M."/>
            <person name="Wayne K.J."/>
            <person name="Tettelin H."/>
            <person name="Glass J.I."/>
            <person name="Rusch D."/>
            <person name="Podicherti R."/>
            <person name="Tsui H.-C.T."/>
            <person name="Winkler M.E."/>
        </authorList>
    </citation>
    <scope>NUCLEOTIDE SEQUENCE</scope>
</reference>
<dbReference type="Pfam" id="PF02686">
    <property type="entry name" value="GatC"/>
    <property type="match status" value="1"/>
</dbReference>
<dbReference type="InterPro" id="IPR036113">
    <property type="entry name" value="Asp/Glu-ADT_sf_sub_c"/>
</dbReference>
<dbReference type="AlphaFoldDB" id="A0A381P9R6"/>
<dbReference type="GO" id="GO:0070681">
    <property type="term" value="P:glutaminyl-tRNAGln biosynthesis via transamidation"/>
    <property type="evidence" value="ECO:0007669"/>
    <property type="project" value="TreeGrafter"/>
</dbReference>
<dbReference type="SUPFAM" id="SSF141000">
    <property type="entry name" value="Glu-tRNAGln amidotransferase C subunit"/>
    <property type="match status" value="1"/>
</dbReference>
<evidence type="ECO:0008006" key="2">
    <source>
        <dbReference type="Google" id="ProtNLM"/>
    </source>
</evidence>
<proteinExistence type="inferred from homology"/>
<name>A0A381P9R6_9ZZZZ</name>
<sequence>VDQQTIDKLLSLCQLSLQPDDREKLLRDLSSIVELVDFMQSIDTDGVKPLAHPLEVNQRFRPDEPDTSFEQERYQAIAPQTRDGLYLVPRVVE</sequence>
<dbReference type="NCBIfam" id="TIGR00135">
    <property type="entry name" value="gatC"/>
    <property type="match status" value="1"/>
</dbReference>
<dbReference type="InterPro" id="IPR003837">
    <property type="entry name" value="GatC"/>
</dbReference>
<dbReference type="HAMAP" id="MF_00122">
    <property type="entry name" value="GatC"/>
    <property type="match status" value="1"/>
</dbReference>
<dbReference type="PANTHER" id="PTHR15004">
    <property type="entry name" value="GLUTAMYL-TRNA(GLN) AMIDOTRANSFERASE SUBUNIT C, MITOCHONDRIAL"/>
    <property type="match status" value="1"/>
</dbReference>